<dbReference type="InterPro" id="IPR010656">
    <property type="entry name" value="DctM"/>
</dbReference>
<evidence type="ECO:0000256" key="1">
    <source>
        <dbReference type="ARBA" id="ARBA00004429"/>
    </source>
</evidence>
<keyword evidence="12" id="KW-1185">Reference proteome</keyword>
<evidence type="ECO:0000256" key="3">
    <source>
        <dbReference type="ARBA" id="ARBA00022519"/>
    </source>
</evidence>
<keyword evidence="2" id="KW-1003">Cell membrane</keyword>
<protein>
    <submittedName>
        <fullName evidence="11">TRAP transporter large permease subunit</fullName>
    </submittedName>
</protein>
<feature type="transmembrane region" description="Helical" evidence="9">
    <location>
        <begin position="557"/>
        <end position="578"/>
    </location>
</feature>
<proteinExistence type="predicted"/>
<feature type="transmembrane region" description="Helical" evidence="9">
    <location>
        <begin position="12"/>
        <end position="32"/>
    </location>
</feature>
<keyword evidence="3 7" id="KW-0997">Cell inner membrane</keyword>
<feature type="transmembrane region" description="Helical" evidence="9">
    <location>
        <begin position="75"/>
        <end position="93"/>
    </location>
</feature>
<evidence type="ECO:0000256" key="9">
    <source>
        <dbReference type="SAM" id="Phobius"/>
    </source>
</evidence>
<feature type="domain" description="TRAP C4-dicarboxylate transport system permease DctM subunit" evidence="10">
    <location>
        <begin position="14"/>
        <end position="338"/>
    </location>
</feature>
<feature type="domain" description="TRAP C4-dicarboxylate transport system permease DctM subunit" evidence="10">
    <location>
        <begin position="349"/>
        <end position="581"/>
    </location>
</feature>
<evidence type="ECO:0000259" key="10">
    <source>
        <dbReference type="Pfam" id="PF06808"/>
    </source>
</evidence>
<keyword evidence="5 9" id="KW-1133">Transmembrane helix</keyword>
<evidence type="ECO:0000313" key="12">
    <source>
        <dbReference type="Proteomes" id="UP001017257"/>
    </source>
</evidence>
<evidence type="ECO:0000256" key="7">
    <source>
        <dbReference type="RuleBase" id="RU369079"/>
    </source>
</evidence>
<dbReference type="EMBL" id="CP102845">
    <property type="protein sequence ID" value="UVF21844.1"/>
    <property type="molecule type" value="Genomic_DNA"/>
</dbReference>
<keyword evidence="7" id="KW-0813">Transport</keyword>
<feature type="transmembrane region" description="Helical" evidence="9">
    <location>
        <begin position="238"/>
        <end position="256"/>
    </location>
</feature>
<dbReference type="InterPro" id="IPR004681">
    <property type="entry name" value="TRAP_DctM"/>
</dbReference>
<feature type="transmembrane region" description="Helical" evidence="9">
    <location>
        <begin position="465"/>
        <end position="492"/>
    </location>
</feature>
<evidence type="ECO:0000256" key="8">
    <source>
        <dbReference type="SAM" id="MobiDB-lite"/>
    </source>
</evidence>
<feature type="transmembrane region" description="Helical" evidence="9">
    <location>
        <begin position="504"/>
        <end position="531"/>
    </location>
</feature>
<dbReference type="PANTHER" id="PTHR33362:SF7">
    <property type="entry name" value="SLL1103 PROTEIN"/>
    <property type="match status" value="1"/>
</dbReference>
<feature type="transmembrane region" description="Helical" evidence="9">
    <location>
        <begin position="38"/>
        <end position="63"/>
    </location>
</feature>
<dbReference type="PANTHER" id="PTHR33362">
    <property type="entry name" value="SIALIC ACID TRAP TRANSPORTER PERMEASE PROTEIN SIAT-RELATED"/>
    <property type="match status" value="1"/>
</dbReference>
<feature type="region of interest" description="Disordered" evidence="8">
    <location>
        <begin position="611"/>
        <end position="631"/>
    </location>
</feature>
<comment type="function">
    <text evidence="7">Part of the tripartite ATP-independent periplasmic (TRAP) transport system.</text>
</comment>
<feature type="transmembrane region" description="Helical" evidence="9">
    <location>
        <begin position="155"/>
        <end position="179"/>
    </location>
</feature>
<comment type="subcellular location">
    <subcellularLocation>
        <location evidence="1 7">Cell inner membrane</location>
        <topology evidence="1 7">Multi-pass membrane protein</topology>
    </subcellularLocation>
</comment>
<feature type="transmembrane region" description="Helical" evidence="9">
    <location>
        <begin position="113"/>
        <end position="143"/>
    </location>
</feature>
<keyword evidence="4 9" id="KW-0812">Transmembrane</keyword>
<feature type="transmembrane region" description="Helical" evidence="9">
    <location>
        <begin position="356"/>
        <end position="378"/>
    </location>
</feature>
<name>A0ABY5RZW7_9HYPH</name>
<accession>A0ABY5RZW7</accession>
<organism evidence="11 12">
    <name type="scientific">Microvirga terrae</name>
    <dbReference type="NCBI Taxonomy" id="2740529"/>
    <lineage>
        <taxon>Bacteria</taxon>
        <taxon>Pseudomonadati</taxon>
        <taxon>Pseudomonadota</taxon>
        <taxon>Alphaproteobacteria</taxon>
        <taxon>Hyphomicrobiales</taxon>
        <taxon>Methylobacteriaceae</taxon>
        <taxon>Microvirga</taxon>
    </lineage>
</organism>
<evidence type="ECO:0000256" key="6">
    <source>
        <dbReference type="ARBA" id="ARBA00023136"/>
    </source>
</evidence>
<feature type="transmembrane region" description="Helical" evidence="9">
    <location>
        <begin position="423"/>
        <end position="445"/>
    </location>
</feature>
<dbReference type="Proteomes" id="UP001017257">
    <property type="component" value="Chromosome"/>
</dbReference>
<dbReference type="RefSeq" id="WP_173950423.1">
    <property type="nucleotide sequence ID" value="NZ_CP102845.1"/>
</dbReference>
<feature type="transmembrane region" description="Helical" evidence="9">
    <location>
        <begin position="194"/>
        <end position="217"/>
    </location>
</feature>
<feature type="transmembrane region" description="Helical" evidence="9">
    <location>
        <begin position="324"/>
        <end position="344"/>
    </location>
</feature>
<evidence type="ECO:0000256" key="4">
    <source>
        <dbReference type="ARBA" id="ARBA00022692"/>
    </source>
</evidence>
<evidence type="ECO:0000256" key="5">
    <source>
        <dbReference type="ARBA" id="ARBA00022989"/>
    </source>
</evidence>
<sequence length="631" mass="67352">MAALIAQNLAPIMFAALVVFLLLGYPVAFALAANGLLFFFIAVELAPYAPETITLSWPLLQALPDRIFGTMSNEVLLAIPFFTFMGLVLERSGMAEDLLDTIGQLFGPVRGGLAYAVIFVGALLAATTGVVAASVISMGLISLPIMLRYGYDRRLASGVIAASGTLAQIIPPSLVLIVMADQLGRSVGDMYEGAFLPGLILTALYAGYVMFMSIVYPKSAPGLPPEAIGYREPDGARGVWQLGILVVFSGLVGYYVLSQTGTKAGADFVILTICVATVVALICALMNRMLGAKRIVVSVILAALLAGIYAYLHSQGHENLALTFEMILAGVIYALIVGIVERFTGLRLMSNMAQQVTFVMVPPLLLIFLVLGTIFIGLATPTEGGAMGALGSVILAAVKRKLDNNPARFNWTLVRQATEATAKLSAFVLFILIGARVFSLTFYGVNGHIWVEHLLTSLPGGQVGFLVFVNVLVFFLAFFLDYFELAFIIIPLLGPAADKLGIDLIWFGVILAVNMQTSFMHPPFGFALFFLRSVAPKVPYIDRVTGRKMDPVTTGQIYWGAVPFVVIQLIMVAIVIAFPGLVTHYKAAGPAVDPAAVQQKLDELLVPGLGAPGSEPGGLPGLNFDEPPKIQ</sequence>
<reference evidence="11" key="1">
    <citation type="submission" date="2022-08" db="EMBL/GenBank/DDBJ databases">
        <title>Microvirga terrae sp. nov., isolated from soil.</title>
        <authorList>
            <person name="Kim K.H."/>
            <person name="Seo Y.L."/>
            <person name="Kim J.M."/>
            <person name="Lee J.K."/>
            <person name="Han D.M."/>
            <person name="Jeon C.O."/>
        </authorList>
    </citation>
    <scope>NUCLEOTIDE SEQUENCE</scope>
    <source>
        <strain evidence="11">R24</strain>
    </source>
</reference>
<keyword evidence="6 9" id="KW-0472">Membrane</keyword>
<gene>
    <name evidence="11" type="ORF">HPT29_012355</name>
</gene>
<feature type="transmembrane region" description="Helical" evidence="9">
    <location>
        <begin position="268"/>
        <end position="286"/>
    </location>
</feature>
<feature type="transmembrane region" description="Helical" evidence="9">
    <location>
        <begin position="295"/>
        <end position="312"/>
    </location>
</feature>
<dbReference type="Pfam" id="PF06808">
    <property type="entry name" value="DctM"/>
    <property type="match status" value="2"/>
</dbReference>
<feature type="transmembrane region" description="Helical" evidence="9">
    <location>
        <begin position="384"/>
        <end position="402"/>
    </location>
</feature>
<evidence type="ECO:0000313" key="11">
    <source>
        <dbReference type="EMBL" id="UVF21844.1"/>
    </source>
</evidence>
<evidence type="ECO:0000256" key="2">
    <source>
        <dbReference type="ARBA" id="ARBA00022475"/>
    </source>
</evidence>